<dbReference type="Gene3D" id="1.25.40.20">
    <property type="entry name" value="Ankyrin repeat-containing domain"/>
    <property type="match status" value="1"/>
</dbReference>
<evidence type="ECO:0000313" key="1">
    <source>
        <dbReference type="EMBL" id="AYV79056.1"/>
    </source>
</evidence>
<dbReference type="InterPro" id="IPR002110">
    <property type="entry name" value="Ankyrin_rpt"/>
</dbReference>
<proteinExistence type="predicted"/>
<reference evidence="1" key="1">
    <citation type="submission" date="2018-10" db="EMBL/GenBank/DDBJ databases">
        <title>Hidden diversity of soil giant viruses.</title>
        <authorList>
            <person name="Schulz F."/>
            <person name="Alteio L."/>
            <person name="Goudeau D."/>
            <person name="Ryan E.M."/>
            <person name="Malmstrom R.R."/>
            <person name="Blanchard J."/>
            <person name="Woyke T."/>
        </authorList>
    </citation>
    <scope>NUCLEOTIDE SEQUENCE</scope>
    <source>
        <strain evidence="1">FNV1</strain>
    </source>
</reference>
<dbReference type="InterPro" id="IPR036770">
    <property type="entry name" value="Ankyrin_rpt-contain_sf"/>
</dbReference>
<dbReference type="EMBL" id="MK072133">
    <property type="protein sequence ID" value="AYV79056.1"/>
    <property type="molecule type" value="Genomic_DNA"/>
</dbReference>
<name>A0A3G4ZVZ8_9VIRU</name>
<dbReference type="SMART" id="SM00248">
    <property type="entry name" value="ANK"/>
    <property type="match status" value="3"/>
</dbReference>
<dbReference type="Pfam" id="PF12796">
    <property type="entry name" value="Ank_2"/>
    <property type="match status" value="1"/>
</dbReference>
<sequence length="205" mass="24054">MSSQSEYSLTNLDKLYKQFNSLLQLKDDTKCINFLDKYSDFCDTQCTYTKLTPLMCACNEDNDQIALYLVDKCKNLNRQNKFGFTDLMYAICKYMNAVIYKILSHDINMNLRTYSNYCRSNCSAFQIACDIDKNDIAIKIMERGYIFVDEDWEYIKRNAYILSHIRTVYRITMQSAMDDESHVMGQCFKTTYVSQLVNIICGFII</sequence>
<dbReference type="SUPFAM" id="SSF48403">
    <property type="entry name" value="Ankyrin repeat"/>
    <property type="match status" value="1"/>
</dbReference>
<protein>
    <submittedName>
        <fullName evidence="1">Uncharacterized protein</fullName>
    </submittedName>
</protein>
<gene>
    <name evidence="1" type="ORF">Faunusvirus2_3</name>
</gene>
<accession>A0A3G4ZVZ8</accession>
<organism evidence="1">
    <name type="scientific">Faunusvirus sp</name>
    <dbReference type="NCBI Taxonomy" id="2487766"/>
    <lineage>
        <taxon>Viruses</taxon>
        <taxon>Varidnaviria</taxon>
        <taxon>Bamfordvirae</taxon>
        <taxon>Nucleocytoviricota</taxon>
        <taxon>Megaviricetes</taxon>
        <taxon>Imitervirales</taxon>
        <taxon>Mimiviridae</taxon>
    </lineage>
</organism>